<dbReference type="RefSeq" id="WP_231006623.1">
    <property type="nucleotide sequence ID" value="NZ_JAJNEC010000005.1"/>
</dbReference>
<proteinExistence type="predicted"/>
<dbReference type="EMBL" id="JAJNEC010000005">
    <property type="protein sequence ID" value="MCD2424501.1"/>
    <property type="molecule type" value="Genomic_DNA"/>
</dbReference>
<evidence type="ECO:0000256" key="1">
    <source>
        <dbReference type="SAM" id="Phobius"/>
    </source>
</evidence>
<keyword evidence="2" id="KW-0732">Signal</keyword>
<evidence type="ECO:0000256" key="2">
    <source>
        <dbReference type="SAM" id="SignalP"/>
    </source>
</evidence>
<accession>A0ABS8PTU2</accession>
<dbReference type="InterPro" id="IPR009091">
    <property type="entry name" value="RCC1/BLIP-II"/>
</dbReference>
<dbReference type="SUPFAM" id="SSF50985">
    <property type="entry name" value="RCC1/BLIP-II"/>
    <property type="match status" value="1"/>
</dbReference>
<name>A0ABS8PTU2_9BACT</name>
<reference evidence="3 4" key="1">
    <citation type="submission" date="2021-11" db="EMBL/GenBank/DDBJ databases">
        <title>Genomic of Niabella pedocola.</title>
        <authorList>
            <person name="Wu T."/>
        </authorList>
    </citation>
    <scope>NUCLEOTIDE SEQUENCE [LARGE SCALE GENOMIC DNA]</scope>
    <source>
        <strain evidence="3 4">JCM 31011</strain>
    </source>
</reference>
<dbReference type="InterPro" id="IPR000408">
    <property type="entry name" value="Reg_chr_condens"/>
</dbReference>
<keyword evidence="4" id="KW-1185">Reference proteome</keyword>
<dbReference type="Gene3D" id="2.130.10.30">
    <property type="entry name" value="Regulator of chromosome condensation 1/beta-lactamase-inhibitor protein II"/>
    <property type="match status" value="2"/>
</dbReference>
<keyword evidence="1" id="KW-0812">Transmembrane</keyword>
<gene>
    <name evidence="3" type="ORF">LQ567_17105</name>
</gene>
<protein>
    <submittedName>
        <fullName evidence="3">Uncharacterized protein</fullName>
    </submittedName>
</protein>
<feature type="chain" id="PRO_5045994834" evidence="2">
    <location>
        <begin position="30"/>
        <end position="679"/>
    </location>
</feature>
<dbReference type="PANTHER" id="PTHR46337">
    <property type="entry name" value="RCC1-LIKE G EXCHANGING FACTOR-LIKE PROTEIN"/>
    <property type="match status" value="1"/>
</dbReference>
<dbReference type="PANTHER" id="PTHR46337:SF1">
    <property type="entry name" value="RCC1-LIKE G EXCHANGING FACTOR-LIKE PROTEIN"/>
    <property type="match status" value="1"/>
</dbReference>
<keyword evidence="1" id="KW-1133">Transmembrane helix</keyword>
<sequence>MTRRKITTTALSALLCVLLSGFYSSAAKAQCTNCGNSYLNVTDISSIDYDNMVSLFHSTLTKQASGKVLVWGERTKSNGTGSNLVPAELNNANYSGLTGDILKIAGGSNSQNYAQFAVLTTTGLFIWGDEGALVSSSFKSGTSFAKVNGGLPSGVNPADVKMLFGTYQTLALLTCSGNVWVLSQNNDMRGAGNGANSSSTWYQVTESGSGNPVLSNVVAVRGAPGGLMAQKGDGTVWTWGRDVYLGNASDVDSRNRAAKMTLTYSGNTFTPKMIGMTGTTGRSSHYILGTDGYIYSLGDNSYRQLGDRSTSERKSWVRVKSGSNTDLGNIAWISPNEHDNYGVSAVNAITNTGAVWAWGSNERNMLGLGDANSNYNPTTPPGGLSGSDLIVAVETGGHTSMVVKKCSGRYGYVGHRVHGSMADGSDANENETTYNFSATAVMDICGASSGATTLFPPQGTVHIGDQFQLDYSPAGGTFTVTGPATITQTGLLTITGKNAGIKVTYTATGDCGTTSSEITIKAEDIFLPATFDKVSASIQGSQLQVNFTTLTEQNNSHFEIEASKDGKEFVKIGEVKSTAINGSSNMPISYNFNMSQSAATGLLGMSVAVLAFAALLVNRRNKWMLMLAVMLGTGIFGATSCKKQEATSIDNNTKLFIRIKQVDKDGGYSFSKVIQAVQE</sequence>
<evidence type="ECO:0000313" key="3">
    <source>
        <dbReference type="EMBL" id="MCD2424501.1"/>
    </source>
</evidence>
<dbReference type="Pfam" id="PF00415">
    <property type="entry name" value="RCC1"/>
    <property type="match status" value="1"/>
</dbReference>
<feature type="transmembrane region" description="Helical" evidence="1">
    <location>
        <begin position="598"/>
        <end position="617"/>
    </location>
</feature>
<feature type="signal peptide" evidence="2">
    <location>
        <begin position="1"/>
        <end position="29"/>
    </location>
</feature>
<dbReference type="Proteomes" id="UP001199816">
    <property type="component" value="Unassembled WGS sequence"/>
</dbReference>
<dbReference type="InterPro" id="IPR053035">
    <property type="entry name" value="Mitochondrial_GEF_domain"/>
</dbReference>
<evidence type="ECO:0000313" key="4">
    <source>
        <dbReference type="Proteomes" id="UP001199816"/>
    </source>
</evidence>
<dbReference type="PROSITE" id="PS50012">
    <property type="entry name" value="RCC1_3"/>
    <property type="match status" value="1"/>
</dbReference>
<organism evidence="3 4">
    <name type="scientific">Niabella pedocola</name>
    <dbReference type="NCBI Taxonomy" id="1752077"/>
    <lineage>
        <taxon>Bacteria</taxon>
        <taxon>Pseudomonadati</taxon>
        <taxon>Bacteroidota</taxon>
        <taxon>Chitinophagia</taxon>
        <taxon>Chitinophagales</taxon>
        <taxon>Chitinophagaceae</taxon>
        <taxon>Niabella</taxon>
    </lineage>
</organism>
<comment type="caution">
    <text evidence="3">The sequence shown here is derived from an EMBL/GenBank/DDBJ whole genome shotgun (WGS) entry which is preliminary data.</text>
</comment>
<keyword evidence="1" id="KW-0472">Membrane</keyword>